<evidence type="ECO:0000313" key="1">
    <source>
        <dbReference type="EMBL" id="VYU50713.1"/>
    </source>
</evidence>
<dbReference type="EMBL" id="CACRTU010000024">
    <property type="protein sequence ID" value="VYU50713.1"/>
    <property type="molecule type" value="Genomic_DNA"/>
</dbReference>
<protein>
    <submittedName>
        <fullName evidence="1">Uncharacterized protein</fullName>
    </submittedName>
</protein>
<gene>
    <name evidence="1" type="ORF">CBLFYP62_02554</name>
</gene>
<sequence length="49" mass="6285">MIKKIIYNYYYNKFMKENRKNDNEIDWTKWEYLDKQCNKFAIFKVKLPK</sequence>
<dbReference type="RefSeq" id="WP_156736950.1">
    <property type="nucleotide sequence ID" value="NZ_CACRTU010000024.1"/>
</dbReference>
<name>A0A6N3FG38_CLOBU</name>
<reference evidence="1" key="1">
    <citation type="submission" date="2019-11" db="EMBL/GenBank/DDBJ databases">
        <authorList>
            <person name="Feng L."/>
        </authorList>
    </citation>
    <scope>NUCLEOTIDE SEQUENCE</scope>
    <source>
        <strain evidence="1">CButyricumLFYP62</strain>
    </source>
</reference>
<proteinExistence type="predicted"/>
<dbReference type="AlphaFoldDB" id="A0A6N3FG38"/>
<organism evidence="1">
    <name type="scientific">Clostridium butyricum</name>
    <dbReference type="NCBI Taxonomy" id="1492"/>
    <lineage>
        <taxon>Bacteria</taxon>
        <taxon>Bacillati</taxon>
        <taxon>Bacillota</taxon>
        <taxon>Clostridia</taxon>
        <taxon>Eubacteriales</taxon>
        <taxon>Clostridiaceae</taxon>
        <taxon>Clostridium</taxon>
    </lineage>
</organism>
<accession>A0A6N3FG38</accession>